<gene>
    <name evidence="2" type="ORF">G2W53_037256</name>
</gene>
<evidence type="ECO:0000256" key="1">
    <source>
        <dbReference type="SAM" id="Phobius"/>
    </source>
</evidence>
<keyword evidence="1" id="KW-0472">Membrane</keyword>
<evidence type="ECO:0000313" key="2">
    <source>
        <dbReference type="EMBL" id="KAF7810513.1"/>
    </source>
</evidence>
<evidence type="ECO:0000313" key="3">
    <source>
        <dbReference type="Proteomes" id="UP000634136"/>
    </source>
</evidence>
<protein>
    <submittedName>
        <fullName evidence="2">Serine/threonine-protein phosphatase 5</fullName>
    </submittedName>
</protein>
<dbReference type="EMBL" id="JAAIUW010000011">
    <property type="protein sequence ID" value="KAF7810513.1"/>
    <property type="molecule type" value="Genomic_DNA"/>
</dbReference>
<keyword evidence="3" id="KW-1185">Reference proteome</keyword>
<feature type="transmembrane region" description="Helical" evidence="1">
    <location>
        <begin position="40"/>
        <end position="65"/>
    </location>
</feature>
<reference evidence="2" key="1">
    <citation type="submission" date="2020-09" db="EMBL/GenBank/DDBJ databases">
        <title>Genome-Enabled Discovery of Anthraquinone Biosynthesis in Senna tora.</title>
        <authorList>
            <person name="Kang S.-H."/>
            <person name="Pandey R.P."/>
            <person name="Lee C.-M."/>
            <person name="Sim J.-S."/>
            <person name="Jeong J.-T."/>
            <person name="Choi B.-S."/>
            <person name="Jung M."/>
            <person name="Ginzburg D."/>
            <person name="Zhao K."/>
            <person name="Won S.Y."/>
            <person name="Oh T.-J."/>
            <person name="Yu Y."/>
            <person name="Kim N.-H."/>
            <person name="Lee O.R."/>
            <person name="Lee T.-H."/>
            <person name="Bashyal P."/>
            <person name="Kim T.-S."/>
            <person name="Lee W.-H."/>
            <person name="Kawkins C."/>
            <person name="Kim C.-K."/>
            <person name="Kim J.S."/>
            <person name="Ahn B.O."/>
            <person name="Rhee S.Y."/>
            <person name="Sohng J.K."/>
        </authorList>
    </citation>
    <scope>NUCLEOTIDE SEQUENCE</scope>
    <source>
        <tissue evidence="2">Leaf</tissue>
    </source>
</reference>
<keyword evidence="1" id="KW-0812">Transmembrane</keyword>
<dbReference type="OrthoDB" id="993101at2759"/>
<sequence length="118" mass="13605">MKGEGETTTYPCFGNTKLFFISLLPPLRFVEFYCGLFMRLLFFVTPCYFFYIVLCCCNLCVLLLYSGDALLRVLEFYPVDGVDNSLYVISCLKLKGYYKRGAAHLAMGKYMEALKDFK</sequence>
<accession>A0A834W6U5</accession>
<comment type="caution">
    <text evidence="2">The sequence shown here is derived from an EMBL/GenBank/DDBJ whole genome shotgun (WGS) entry which is preliminary data.</text>
</comment>
<name>A0A834W6U5_9FABA</name>
<proteinExistence type="predicted"/>
<keyword evidence="1" id="KW-1133">Transmembrane helix</keyword>
<organism evidence="2 3">
    <name type="scientific">Senna tora</name>
    <dbReference type="NCBI Taxonomy" id="362788"/>
    <lineage>
        <taxon>Eukaryota</taxon>
        <taxon>Viridiplantae</taxon>
        <taxon>Streptophyta</taxon>
        <taxon>Embryophyta</taxon>
        <taxon>Tracheophyta</taxon>
        <taxon>Spermatophyta</taxon>
        <taxon>Magnoliopsida</taxon>
        <taxon>eudicotyledons</taxon>
        <taxon>Gunneridae</taxon>
        <taxon>Pentapetalae</taxon>
        <taxon>rosids</taxon>
        <taxon>fabids</taxon>
        <taxon>Fabales</taxon>
        <taxon>Fabaceae</taxon>
        <taxon>Caesalpinioideae</taxon>
        <taxon>Cassia clade</taxon>
        <taxon>Senna</taxon>
    </lineage>
</organism>
<dbReference type="AlphaFoldDB" id="A0A834W6U5"/>
<dbReference type="Proteomes" id="UP000634136">
    <property type="component" value="Unassembled WGS sequence"/>
</dbReference>
<dbReference type="PROSITE" id="PS50293">
    <property type="entry name" value="TPR_REGION"/>
    <property type="match status" value="1"/>
</dbReference>